<evidence type="ECO:0000259" key="8">
    <source>
        <dbReference type="PROSITE" id="PS51352"/>
    </source>
</evidence>
<feature type="domain" description="Thioredoxin" evidence="8">
    <location>
        <begin position="1"/>
        <end position="117"/>
    </location>
</feature>
<dbReference type="PRINTS" id="PR00421">
    <property type="entry name" value="THIOREDOXIN"/>
</dbReference>
<evidence type="ECO:0000313" key="10">
    <source>
        <dbReference type="Proteomes" id="UP000014680"/>
    </source>
</evidence>
<dbReference type="InterPro" id="IPR036249">
    <property type="entry name" value="Thioredoxin-like_sf"/>
</dbReference>
<dbReference type="InterPro" id="IPR013766">
    <property type="entry name" value="Thioredoxin_domain"/>
</dbReference>
<proteinExistence type="inferred from homology"/>
<dbReference type="PROSITE" id="PS00194">
    <property type="entry name" value="THIOREDOXIN_1"/>
    <property type="match status" value="1"/>
</dbReference>
<dbReference type="OMA" id="QLANKFE"/>
<evidence type="ECO:0000313" key="9">
    <source>
        <dbReference type="EMBL" id="ELP89985.1"/>
    </source>
</evidence>
<dbReference type="OrthoDB" id="10264505at2759"/>
<dbReference type="Proteomes" id="UP000014680">
    <property type="component" value="Unassembled WGS sequence"/>
</dbReference>
<reference evidence="9 10" key="1">
    <citation type="submission" date="2012-10" db="EMBL/GenBank/DDBJ databases">
        <authorList>
            <person name="Zafar N."/>
            <person name="Inman J."/>
            <person name="Hall N."/>
            <person name="Lorenzi H."/>
            <person name="Caler E."/>
        </authorList>
    </citation>
    <scope>NUCLEOTIDE SEQUENCE [LARGE SCALE GENOMIC DNA]</scope>
    <source>
        <strain evidence="9 10">IP1</strain>
    </source>
</reference>
<dbReference type="InterPro" id="IPR017937">
    <property type="entry name" value="Thioredoxin_CS"/>
</dbReference>
<dbReference type="GO" id="GO:0005788">
    <property type="term" value="C:endoplasmic reticulum lumen"/>
    <property type="evidence" value="ECO:0007669"/>
    <property type="project" value="UniProtKB-SubCell"/>
</dbReference>
<keyword evidence="7" id="KW-0676">Redox-active center</keyword>
<protein>
    <recommendedName>
        <fullName evidence="4">protein disulfide-isomerase</fullName>
        <ecNumber evidence="4">5.3.4.1</ecNumber>
    </recommendedName>
</protein>
<dbReference type="CDD" id="cd02961">
    <property type="entry name" value="PDI_a_family"/>
    <property type="match status" value="1"/>
</dbReference>
<dbReference type="GO" id="GO:0006457">
    <property type="term" value="P:protein folding"/>
    <property type="evidence" value="ECO:0007669"/>
    <property type="project" value="TreeGrafter"/>
</dbReference>
<dbReference type="Gene3D" id="3.40.30.10">
    <property type="entry name" value="Glutaredoxin"/>
    <property type="match status" value="3"/>
</dbReference>
<evidence type="ECO:0000256" key="5">
    <source>
        <dbReference type="ARBA" id="ARBA00022824"/>
    </source>
</evidence>
<comment type="catalytic activity">
    <reaction evidence="1">
        <text>Catalyzes the rearrangement of -S-S- bonds in proteins.</text>
        <dbReference type="EC" id="5.3.4.1"/>
    </reaction>
</comment>
<evidence type="ECO:0000256" key="2">
    <source>
        <dbReference type="ARBA" id="ARBA00004319"/>
    </source>
</evidence>
<organism evidence="9 10">
    <name type="scientific">Entamoeba invadens IP1</name>
    <dbReference type="NCBI Taxonomy" id="370355"/>
    <lineage>
        <taxon>Eukaryota</taxon>
        <taxon>Amoebozoa</taxon>
        <taxon>Evosea</taxon>
        <taxon>Archamoebae</taxon>
        <taxon>Mastigamoebida</taxon>
        <taxon>Entamoebidae</taxon>
        <taxon>Entamoeba</taxon>
    </lineage>
</organism>
<evidence type="ECO:0000256" key="4">
    <source>
        <dbReference type="ARBA" id="ARBA00012723"/>
    </source>
</evidence>
<dbReference type="PROSITE" id="PS51352">
    <property type="entry name" value="THIOREDOXIN_2"/>
    <property type="match status" value="1"/>
</dbReference>
<keyword evidence="6 9" id="KW-0413">Isomerase</keyword>
<comment type="similarity">
    <text evidence="3">Belongs to the protein disulfide isomerase family.</text>
</comment>
<dbReference type="EC" id="5.3.4.1" evidence="4"/>
<dbReference type="Pfam" id="PF00085">
    <property type="entry name" value="Thioredoxin"/>
    <property type="match status" value="1"/>
</dbReference>
<name>A0A0A1U6P2_ENTIV</name>
<dbReference type="GO" id="GO:0034976">
    <property type="term" value="P:response to endoplasmic reticulum stress"/>
    <property type="evidence" value="ECO:0007669"/>
    <property type="project" value="TreeGrafter"/>
</dbReference>
<keyword evidence="5" id="KW-0256">Endoplasmic reticulum</keyword>
<comment type="subcellular location">
    <subcellularLocation>
        <location evidence="2">Endoplasmic reticulum lumen</location>
    </subcellularLocation>
</comment>
<keyword evidence="10" id="KW-1185">Reference proteome</keyword>
<dbReference type="PANTHER" id="PTHR18929">
    <property type="entry name" value="PROTEIN DISULFIDE ISOMERASE"/>
    <property type="match status" value="1"/>
</dbReference>
<dbReference type="SUPFAM" id="SSF52833">
    <property type="entry name" value="Thioredoxin-like"/>
    <property type="match status" value="3"/>
</dbReference>
<sequence length="476" mass="55804">MFLVLLCLLGVGYGEVHPLKKEEYSKFIDKNKFVLVKYFAPWCAHCKALAPIFEELSNITDNVAFASVDCDDQKEVCLGEKIQGYPTIFLFRNGKRKPFEGERSLTGIQSFLKANVERRLQNVTESDVIRIKEEHKNCVFIRFNKDPLINEVVEIVTDMVEFLKFYTIFNDDTTKKVSFEVYNVERNTSYTTESVMVEEVSRKEVQRIVDFINLRTFPIFPIIDFPLFERVQDLPVYSLWFFYNSTLTQDQISMFKSLKGKYEDILFFAFNNKISEQQVIHMHHSGSLFPVISLLHPNKRNIYVFDEKREISLTSISHFLDNVLNNKTKPFLAVSNLTKDDEGKNLRRITGNEFEDFITPKRKVHLLIFCAKRSENCQRFLNNVFEKIANLTKNFKYFEMAWIDASTDDVGPEWDLESIPRLFIFDGTKDEIKKVMMKDLPNEQNLMEFLGHFVPELENKNNDLEKENGNDIKTEL</sequence>
<dbReference type="GeneID" id="14889142"/>
<evidence type="ECO:0000256" key="3">
    <source>
        <dbReference type="ARBA" id="ARBA00006347"/>
    </source>
</evidence>
<evidence type="ECO:0000256" key="6">
    <source>
        <dbReference type="ARBA" id="ARBA00023235"/>
    </source>
</evidence>
<dbReference type="AlphaFoldDB" id="A0A0A1U6P2"/>
<dbReference type="VEuPathDB" id="AmoebaDB:EIN_402890"/>
<dbReference type="RefSeq" id="XP_004256756.1">
    <property type="nucleotide sequence ID" value="XM_004256708.1"/>
</dbReference>
<accession>A0A0A1U6P2</accession>
<dbReference type="GO" id="GO:0003756">
    <property type="term" value="F:protein disulfide isomerase activity"/>
    <property type="evidence" value="ECO:0007669"/>
    <property type="project" value="UniProtKB-EC"/>
</dbReference>
<evidence type="ECO:0000256" key="7">
    <source>
        <dbReference type="ARBA" id="ARBA00023284"/>
    </source>
</evidence>
<gene>
    <name evidence="9" type="ORF">EIN_402890</name>
</gene>
<dbReference type="PANTHER" id="PTHR18929:SF132">
    <property type="entry name" value="PROTEIN DISULFIDE-ISOMERASE A3"/>
    <property type="match status" value="1"/>
</dbReference>
<dbReference type="KEGG" id="eiv:EIN_402890"/>
<dbReference type="EMBL" id="KB206537">
    <property type="protein sequence ID" value="ELP89985.1"/>
    <property type="molecule type" value="Genomic_DNA"/>
</dbReference>
<evidence type="ECO:0000256" key="1">
    <source>
        <dbReference type="ARBA" id="ARBA00001182"/>
    </source>
</evidence>